<accession>A0A5S9F6R5</accession>
<dbReference type="AlphaFoldDB" id="A0A5S9F6R5"/>
<evidence type="ECO:0000256" key="5">
    <source>
        <dbReference type="PROSITE-ProRule" id="PRU00339"/>
    </source>
</evidence>
<dbReference type="PROSITE" id="PS00107">
    <property type="entry name" value="PROTEIN_KINASE_ATP"/>
    <property type="match status" value="1"/>
</dbReference>
<feature type="repeat" description="TPR" evidence="5">
    <location>
        <begin position="489"/>
        <end position="522"/>
    </location>
</feature>
<proteinExistence type="predicted"/>
<dbReference type="InterPro" id="IPR008271">
    <property type="entry name" value="Ser/Thr_kinase_AS"/>
</dbReference>
<keyword evidence="7" id="KW-0472">Membrane</keyword>
<feature type="binding site" evidence="6">
    <location>
        <position position="63"/>
    </location>
    <ligand>
        <name>ATP</name>
        <dbReference type="ChEBI" id="CHEBI:30616"/>
    </ligand>
</feature>
<dbReference type="Gene3D" id="1.10.510.10">
    <property type="entry name" value="Transferase(Phosphotransferase) domain 1"/>
    <property type="match status" value="1"/>
</dbReference>
<protein>
    <submittedName>
        <fullName evidence="9">Serine/threonine protein kinase</fullName>
    </submittedName>
</protein>
<dbReference type="Gene3D" id="1.25.40.10">
    <property type="entry name" value="Tetratricopeptide repeat domain"/>
    <property type="match status" value="2"/>
</dbReference>
<reference evidence="9 10" key="1">
    <citation type="submission" date="2019-08" db="EMBL/GenBank/DDBJ databases">
        <title>Complete genome sequence of Candidatus Uab amorphum.</title>
        <authorList>
            <person name="Shiratori T."/>
            <person name="Suzuki S."/>
            <person name="Kakizawa Y."/>
            <person name="Ishida K."/>
        </authorList>
    </citation>
    <scope>NUCLEOTIDE SEQUENCE [LARGE SCALE GENOMIC DNA]</scope>
    <source>
        <strain evidence="9 10">SRT547</strain>
    </source>
</reference>
<keyword evidence="9" id="KW-0723">Serine/threonine-protein kinase</keyword>
<keyword evidence="7" id="KW-0812">Transmembrane</keyword>
<feature type="repeat" description="TPR" evidence="5">
    <location>
        <begin position="523"/>
        <end position="556"/>
    </location>
</feature>
<keyword evidence="7" id="KW-1133">Transmembrane helix</keyword>
<dbReference type="Proteomes" id="UP000326354">
    <property type="component" value="Chromosome"/>
</dbReference>
<dbReference type="InterPro" id="IPR017441">
    <property type="entry name" value="Protein_kinase_ATP_BS"/>
</dbReference>
<dbReference type="PROSITE" id="PS00108">
    <property type="entry name" value="PROTEIN_KINASE_ST"/>
    <property type="match status" value="1"/>
</dbReference>
<dbReference type="GO" id="GO:0005524">
    <property type="term" value="F:ATP binding"/>
    <property type="evidence" value="ECO:0007669"/>
    <property type="project" value="UniProtKB-UniRule"/>
</dbReference>
<dbReference type="InterPro" id="IPR011990">
    <property type="entry name" value="TPR-like_helical_dom_sf"/>
</dbReference>
<feature type="repeat" description="TPR" evidence="5">
    <location>
        <begin position="421"/>
        <end position="454"/>
    </location>
</feature>
<dbReference type="InterPro" id="IPR011009">
    <property type="entry name" value="Kinase-like_dom_sf"/>
</dbReference>
<feature type="repeat" description="TPR" evidence="5">
    <location>
        <begin position="455"/>
        <end position="488"/>
    </location>
</feature>
<evidence type="ECO:0000313" key="10">
    <source>
        <dbReference type="Proteomes" id="UP000326354"/>
    </source>
</evidence>
<dbReference type="OrthoDB" id="9788659at2"/>
<dbReference type="GO" id="GO:0004674">
    <property type="term" value="F:protein serine/threonine kinase activity"/>
    <property type="evidence" value="ECO:0007669"/>
    <property type="project" value="UniProtKB-KW"/>
</dbReference>
<dbReference type="InterPro" id="IPR000719">
    <property type="entry name" value="Prot_kinase_dom"/>
</dbReference>
<dbReference type="EMBL" id="AP019860">
    <property type="protein sequence ID" value="BBM86562.1"/>
    <property type="molecule type" value="Genomic_DNA"/>
</dbReference>
<dbReference type="Gene3D" id="3.30.200.20">
    <property type="entry name" value="Phosphorylase Kinase, domain 1"/>
    <property type="match status" value="1"/>
</dbReference>
<evidence type="ECO:0000313" key="9">
    <source>
        <dbReference type="EMBL" id="BBM86562.1"/>
    </source>
</evidence>
<dbReference type="KEGG" id="uam:UABAM_04948"/>
<evidence type="ECO:0000256" key="1">
    <source>
        <dbReference type="ARBA" id="ARBA00022679"/>
    </source>
</evidence>
<dbReference type="SUPFAM" id="SSF48439">
    <property type="entry name" value="Protein prenylyltransferase"/>
    <property type="match status" value="1"/>
</dbReference>
<dbReference type="InterPro" id="IPR019734">
    <property type="entry name" value="TPR_rpt"/>
</dbReference>
<feature type="domain" description="Protein kinase" evidence="8">
    <location>
        <begin position="34"/>
        <end position="295"/>
    </location>
</feature>
<name>A0A5S9F6R5_UABAM</name>
<evidence type="ECO:0000256" key="4">
    <source>
        <dbReference type="ARBA" id="ARBA00022840"/>
    </source>
</evidence>
<evidence type="ECO:0000256" key="3">
    <source>
        <dbReference type="ARBA" id="ARBA00022777"/>
    </source>
</evidence>
<dbReference type="SMART" id="SM00028">
    <property type="entry name" value="TPR"/>
    <property type="match status" value="5"/>
</dbReference>
<organism evidence="9 10">
    <name type="scientific">Uabimicrobium amorphum</name>
    <dbReference type="NCBI Taxonomy" id="2596890"/>
    <lineage>
        <taxon>Bacteria</taxon>
        <taxon>Pseudomonadati</taxon>
        <taxon>Planctomycetota</taxon>
        <taxon>Candidatus Uabimicrobiia</taxon>
        <taxon>Candidatus Uabimicrobiales</taxon>
        <taxon>Candidatus Uabimicrobiaceae</taxon>
        <taxon>Candidatus Uabimicrobium</taxon>
    </lineage>
</organism>
<evidence type="ECO:0000256" key="7">
    <source>
        <dbReference type="SAM" id="Phobius"/>
    </source>
</evidence>
<dbReference type="Pfam" id="PF00069">
    <property type="entry name" value="Pkinase"/>
    <property type="match status" value="1"/>
</dbReference>
<keyword evidence="10" id="KW-1185">Reference proteome</keyword>
<keyword evidence="2 6" id="KW-0547">Nucleotide-binding</keyword>
<dbReference type="PROSITE" id="PS50293">
    <property type="entry name" value="TPR_REGION"/>
    <property type="match status" value="1"/>
</dbReference>
<keyword evidence="3 9" id="KW-0418">Kinase</keyword>
<keyword evidence="5" id="KW-0802">TPR repeat</keyword>
<dbReference type="SMART" id="SM00220">
    <property type="entry name" value="S_TKc"/>
    <property type="match status" value="1"/>
</dbReference>
<dbReference type="SUPFAM" id="SSF56112">
    <property type="entry name" value="Protein kinase-like (PK-like)"/>
    <property type="match status" value="1"/>
</dbReference>
<keyword evidence="4 6" id="KW-0067">ATP-binding</keyword>
<evidence type="ECO:0000256" key="2">
    <source>
        <dbReference type="ARBA" id="ARBA00022741"/>
    </source>
</evidence>
<dbReference type="PANTHER" id="PTHR43289:SF6">
    <property type="entry name" value="SERINE_THREONINE-PROTEIN KINASE NEKL-3"/>
    <property type="match status" value="1"/>
</dbReference>
<dbReference type="Pfam" id="PF13414">
    <property type="entry name" value="TPR_11"/>
    <property type="match status" value="2"/>
</dbReference>
<dbReference type="CDD" id="cd14014">
    <property type="entry name" value="STKc_PknB_like"/>
    <property type="match status" value="1"/>
</dbReference>
<feature type="repeat" description="TPR" evidence="5">
    <location>
        <begin position="557"/>
        <end position="590"/>
    </location>
</feature>
<dbReference type="PROSITE" id="PS50005">
    <property type="entry name" value="TPR"/>
    <property type="match status" value="5"/>
</dbReference>
<dbReference type="RefSeq" id="WP_151970610.1">
    <property type="nucleotide sequence ID" value="NZ_AP019860.1"/>
</dbReference>
<keyword evidence="1" id="KW-0808">Transferase</keyword>
<evidence type="ECO:0000256" key="6">
    <source>
        <dbReference type="PROSITE-ProRule" id="PRU10141"/>
    </source>
</evidence>
<sequence>MDQIPHNQTKQSRMVFKDVSQNKALKPNEYFGRYLIDSELGRGGMGIVYKAYDTHLKRFVALKVLSQSAKSLGRFMRESSALAQLKHPNIIRLFDFGELPQPYFTMEYVEGVPLSDLIKEKKISAKFLLEIMIKVCDAMGHAHKYNILHRDLKPSNIMISSEQEPIILDFGLAKMTDTKERSLSLKGEVLGTLLYMSPEQFDGKSTTKSDIYSVGATIYEALTFRTVYQGSSYHKILYQTLHGRPIAPRELNPEICPYFEAVCLKCLEKKQTARYKDFRQLTKELQNLKANRPIIAKKYSRWNVARKFIRQNKVVFYGAMLAMAFLFVMFIVTSLWWRDAEGRLHNAQQKFLTTSERQTVIIHKLSLALKHSLQNNNANDDELDVLLSDIDKAIKVGDASQWDFVKEAITVPRKKPVVQNVGMYFAKGLNFLHTGNYLAAIENFTLSIQHNPQHSQSYAQRGTAYHQMKKYDEALHDYAQAIKYDANNVNAYANRAFLYDDLQKDHLAIADYDKAILLKPQSADLYNNRGYFYFTRNQYGLALDDYNKALQLNQQHPIVHANIGNLYYQRQKYSEAIASYKKALIHHQNPQSIYRNLYDCYRQLNDKRNMKFYAQKMRK</sequence>
<dbReference type="PROSITE" id="PS50011">
    <property type="entry name" value="PROTEIN_KINASE_DOM"/>
    <property type="match status" value="1"/>
</dbReference>
<dbReference type="PANTHER" id="PTHR43289">
    <property type="entry name" value="MITOGEN-ACTIVATED PROTEIN KINASE KINASE KINASE 20-RELATED"/>
    <property type="match status" value="1"/>
</dbReference>
<gene>
    <name evidence="9" type="ORF">UABAM_04948</name>
</gene>
<feature type="transmembrane region" description="Helical" evidence="7">
    <location>
        <begin position="314"/>
        <end position="337"/>
    </location>
</feature>
<evidence type="ECO:0000259" key="8">
    <source>
        <dbReference type="PROSITE" id="PS50011"/>
    </source>
</evidence>